<dbReference type="HAMAP" id="MF_01080">
    <property type="entry name" value="TruB_bact"/>
    <property type="match status" value="1"/>
</dbReference>
<feature type="compositionally biased region" description="Basic residues" evidence="6">
    <location>
        <begin position="17"/>
        <end position="28"/>
    </location>
</feature>
<accession>A0AAE3VLF4</accession>
<dbReference type="InterPro" id="IPR032819">
    <property type="entry name" value="TruB_C"/>
</dbReference>
<comment type="caution">
    <text evidence="9">The sequence shown here is derived from an EMBL/GenBank/DDBJ whole genome shotgun (WGS) entry which is preliminary data.</text>
</comment>
<evidence type="ECO:0000256" key="5">
    <source>
        <dbReference type="HAMAP-Rule" id="MF_01080"/>
    </source>
</evidence>
<dbReference type="EMBL" id="JAUSUL010000001">
    <property type="protein sequence ID" value="MDQ0314679.1"/>
    <property type="molecule type" value="Genomic_DNA"/>
</dbReference>
<organism evidence="9 10">
    <name type="scientific">Amorphus orientalis</name>
    <dbReference type="NCBI Taxonomy" id="649198"/>
    <lineage>
        <taxon>Bacteria</taxon>
        <taxon>Pseudomonadati</taxon>
        <taxon>Pseudomonadota</taxon>
        <taxon>Alphaproteobacteria</taxon>
        <taxon>Hyphomicrobiales</taxon>
        <taxon>Amorphaceae</taxon>
        <taxon>Amorphus</taxon>
    </lineage>
</organism>
<keyword evidence="3 5" id="KW-0819">tRNA processing</keyword>
<comment type="similarity">
    <text evidence="2 5">Belongs to the pseudouridine synthase TruB family. Type 1 subfamily.</text>
</comment>
<comment type="catalytic activity">
    <reaction evidence="1 5">
        <text>uridine(55) in tRNA = pseudouridine(55) in tRNA</text>
        <dbReference type="Rhea" id="RHEA:42532"/>
        <dbReference type="Rhea" id="RHEA-COMP:10101"/>
        <dbReference type="Rhea" id="RHEA-COMP:10102"/>
        <dbReference type="ChEBI" id="CHEBI:65314"/>
        <dbReference type="ChEBI" id="CHEBI:65315"/>
        <dbReference type="EC" id="5.4.99.25"/>
    </reaction>
</comment>
<comment type="function">
    <text evidence="5">Responsible for synthesis of pseudouridine from uracil-55 in the psi GC loop of transfer RNAs.</text>
</comment>
<dbReference type="RefSeq" id="WP_306884464.1">
    <property type="nucleotide sequence ID" value="NZ_JAUSUL010000001.1"/>
</dbReference>
<feature type="domain" description="Pseudouridine synthase II N-terminal" evidence="7">
    <location>
        <begin position="52"/>
        <end position="200"/>
    </location>
</feature>
<dbReference type="PANTHER" id="PTHR13767">
    <property type="entry name" value="TRNA-PSEUDOURIDINE SYNTHASE"/>
    <property type="match status" value="1"/>
</dbReference>
<dbReference type="Pfam" id="PF01509">
    <property type="entry name" value="TruB_N"/>
    <property type="match status" value="1"/>
</dbReference>
<dbReference type="AlphaFoldDB" id="A0AAE3VLF4"/>
<evidence type="ECO:0000259" key="7">
    <source>
        <dbReference type="Pfam" id="PF01509"/>
    </source>
</evidence>
<evidence type="ECO:0000256" key="1">
    <source>
        <dbReference type="ARBA" id="ARBA00000385"/>
    </source>
</evidence>
<dbReference type="NCBIfam" id="TIGR00431">
    <property type="entry name" value="TruB"/>
    <property type="match status" value="1"/>
</dbReference>
<protein>
    <recommendedName>
        <fullName evidence="5">tRNA pseudouridine synthase B</fullName>
        <ecNumber evidence="5">5.4.99.25</ecNumber>
    </recommendedName>
    <alternativeName>
        <fullName evidence="5">tRNA pseudouridine(55) synthase</fullName>
        <shortName evidence="5">Psi55 synthase</shortName>
    </alternativeName>
    <alternativeName>
        <fullName evidence="5">tRNA pseudouridylate synthase</fullName>
    </alternativeName>
    <alternativeName>
        <fullName evidence="5">tRNA-uridine isomerase</fullName>
    </alternativeName>
</protein>
<dbReference type="GO" id="GO:0031119">
    <property type="term" value="P:tRNA pseudouridine synthesis"/>
    <property type="evidence" value="ECO:0007669"/>
    <property type="project" value="UniProtKB-UniRule"/>
</dbReference>
<dbReference type="EC" id="5.4.99.25" evidence="5"/>
<dbReference type="GO" id="GO:1990481">
    <property type="term" value="P:mRNA pseudouridine synthesis"/>
    <property type="evidence" value="ECO:0007669"/>
    <property type="project" value="TreeGrafter"/>
</dbReference>
<dbReference type="CDD" id="cd02573">
    <property type="entry name" value="PseudoU_synth_EcTruB"/>
    <property type="match status" value="1"/>
</dbReference>
<dbReference type="GO" id="GO:0160148">
    <property type="term" value="F:tRNA pseudouridine(55) synthase activity"/>
    <property type="evidence" value="ECO:0007669"/>
    <property type="project" value="UniProtKB-EC"/>
</dbReference>
<feature type="active site" description="Nucleophile" evidence="5">
    <location>
        <position position="67"/>
    </location>
</feature>
<evidence type="ECO:0000259" key="8">
    <source>
        <dbReference type="Pfam" id="PF16198"/>
    </source>
</evidence>
<dbReference type="Proteomes" id="UP001229244">
    <property type="component" value="Unassembled WGS sequence"/>
</dbReference>
<dbReference type="Gene3D" id="3.30.2350.10">
    <property type="entry name" value="Pseudouridine synthase"/>
    <property type="match status" value="1"/>
</dbReference>
<gene>
    <name evidence="5" type="primary">truB</name>
    <name evidence="9" type="ORF">J2S73_001116</name>
</gene>
<keyword evidence="10" id="KW-1185">Reference proteome</keyword>
<evidence type="ECO:0000256" key="4">
    <source>
        <dbReference type="ARBA" id="ARBA00023235"/>
    </source>
</evidence>
<dbReference type="SUPFAM" id="SSF55120">
    <property type="entry name" value="Pseudouridine synthase"/>
    <property type="match status" value="1"/>
</dbReference>
<dbReference type="GO" id="GO:0003723">
    <property type="term" value="F:RNA binding"/>
    <property type="evidence" value="ECO:0007669"/>
    <property type="project" value="InterPro"/>
</dbReference>
<dbReference type="PANTHER" id="PTHR13767:SF2">
    <property type="entry name" value="PSEUDOURIDYLATE SYNTHASE TRUB1"/>
    <property type="match status" value="1"/>
</dbReference>
<dbReference type="InterPro" id="IPR002501">
    <property type="entry name" value="PsdUridine_synth_N"/>
</dbReference>
<keyword evidence="4 5" id="KW-0413">Isomerase</keyword>
<dbReference type="Pfam" id="PF16198">
    <property type="entry name" value="TruB_C_2"/>
    <property type="match status" value="1"/>
</dbReference>
<evidence type="ECO:0000256" key="3">
    <source>
        <dbReference type="ARBA" id="ARBA00022694"/>
    </source>
</evidence>
<reference evidence="9" key="1">
    <citation type="submission" date="2023-07" db="EMBL/GenBank/DDBJ databases">
        <title>Genomic Encyclopedia of Type Strains, Phase IV (KMG-IV): sequencing the most valuable type-strain genomes for metagenomic binning, comparative biology and taxonomic classification.</title>
        <authorList>
            <person name="Goeker M."/>
        </authorList>
    </citation>
    <scope>NUCLEOTIDE SEQUENCE</scope>
    <source>
        <strain evidence="9">DSM 21202</strain>
    </source>
</reference>
<feature type="region of interest" description="Disordered" evidence="6">
    <location>
        <begin position="1"/>
        <end position="28"/>
    </location>
</feature>
<name>A0AAE3VLF4_9HYPH</name>
<proteinExistence type="inferred from homology"/>
<feature type="domain" description="tRNA pseudouridylate synthase B C-terminal" evidence="8">
    <location>
        <begin position="201"/>
        <end position="264"/>
    </location>
</feature>
<evidence type="ECO:0000256" key="2">
    <source>
        <dbReference type="ARBA" id="ARBA00005642"/>
    </source>
</evidence>
<evidence type="ECO:0000256" key="6">
    <source>
        <dbReference type="SAM" id="MobiDB-lite"/>
    </source>
</evidence>
<dbReference type="InterPro" id="IPR014780">
    <property type="entry name" value="tRNA_psdUridine_synth_TruB"/>
</dbReference>
<evidence type="ECO:0000313" key="10">
    <source>
        <dbReference type="Proteomes" id="UP001229244"/>
    </source>
</evidence>
<dbReference type="InterPro" id="IPR020103">
    <property type="entry name" value="PsdUridine_synth_cat_dom_sf"/>
</dbReference>
<evidence type="ECO:0000313" key="9">
    <source>
        <dbReference type="EMBL" id="MDQ0314679.1"/>
    </source>
</evidence>
<sequence length="332" mass="36242">MSDQPSELEPTAEVPARQKRGKPPRRKREISGWLVLDKPVGLTSTEALGALKRIFHPKKVGHAGTLDPLASGLLPIAFGEATKTVPYVVDGQKIYRFSVKWGVETDTDDAEGEVTATSDLRPDRAAIEEVLETFIGDIEQVPPRYSAIKVAGERAYDLARSGEEVELKARTISVYDLRLVEILSEEEAVFEAECGKGTYVRALARDMGRALGTRGHVSSLRRLAVGPFEEADMVELDALREVAAEEGGGEAELDTYLHPVETALDALHEVTVTGSDAGRLRRGQAVILKGRDAPLFVGEAYAMAAGQLVALGEVDRGTFNPKRVFQHTERRR</sequence>